<reference evidence="8 9" key="1">
    <citation type="submission" date="2011-09" db="EMBL/GenBank/DDBJ databases">
        <title>The draft genome of Treponema saccharophilum DSM 2985.</title>
        <authorList>
            <consortium name="US DOE Joint Genome Institute (JGI-PGF)"/>
            <person name="Lucas S."/>
            <person name="Copeland A."/>
            <person name="Lapidus A."/>
            <person name="Glavina del Rio T."/>
            <person name="Dalin E."/>
            <person name="Tice H."/>
            <person name="Bruce D."/>
            <person name="Goodwin L."/>
            <person name="Pitluck S."/>
            <person name="Peters L."/>
            <person name="Kyrpides N."/>
            <person name="Mavromatis K."/>
            <person name="Ivanova N."/>
            <person name="Markowitz V."/>
            <person name="Cheng J.-F."/>
            <person name="Hugenholtz P."/>
            <person name="Woyke T."/>
            <person name="Wu D."/>
            <person name="Gronow S."/>
            <person name="Wellnitz S."/>
            <person name="Brambilla E."/>
            <person name="Klenk H.-P."/>
            <person name="Eisen J.A."/>
        </authorList>
    </citation>
    <scope>NUCLEOTIDE SEQUENCE [LARGE SCALE GENOMIC DNA]</scope>
    <source>
        <strain evidence="8 9">DSM 2985</strain>
    </source>
</reference>
<evidence type="ECO:0000256" key="5">
    <source>
        <dbReference type="SAM" id="MobiDB-lite"/>
    </source>
</evidence>
<dbReference type="PATRIC" id="fig|907348.3.peg.2258"/>
<keyword evidence="1 3" id="KW-0807">Transducer</keyword>
<protein>
    <submittedName>
        <fullName evidence="8">Methyl-accepting chemotaxis sensory transducer</fullName>
    </submittedName>
</protein>
<dbReference type="Gene3D" id="1.10.287.950">
    <property type="entry name" value="Methyl-accepting chemotaxis protein"/>
    <property type="match status" value="1"/>
</dbReference>
<dbReference type="OrthoDB" id="362769at2"/>
<dbReference type="SUPFAM" id="SSF58104">
    <property type="entry name" value="Methyl-accepting chemotaxis protein (MCP) signaling domain"/>
    <property type="match status" value="1"/>
</dbReference>
<dbReference type="AlphaFoldDB" id="H7EMV4"/>
<evidence type="ECO:0000256" key="6">
    <source>
        <dbReference type="SAM" id="Phobius"/>
    </source>
</evidence>
<evidence type="ECO:0000256" key="3">
    <source>
        <dbReference type="PROSITE-ProRule" id="PRU00284"/>
    </source>
</evidence>
<dbReference type="SMART" id="SM00283">
    <property type="entry name" value="MA"/>
    <property type="match status" value="1"/>
</dbReference>
<feature type="region of interest" description="Disordered" evidence="5">
    <location>
        <begin position="650"/>
        <end position="688"/>
    </location>
</feature>
<keyword evidence="6" id="KW-0472">Membrane</keyword>
<evidence type="ECO:0000256" key="2">
    <source>
        <dbReference type="ARBA" id="ARBA00029447"/>
    </source>
</evidence>
<name>H7EMV4_9SPIR</name>
<dbReference type="InterPro" id="IPR004089">
    <property type="entry name" value="MCPsignal_dom"/>
</dbReference>
<dbReference type="STRING" id="907348.TresaDRAFT_0843"/>
<dbReference type="PANTHER" id="PTHR32089">
    <property type="entry name" value="METHYL-ACCEPTING CHEMOTAXIS PROTEIN MCPB"/>
    <property type="match status" value="1"/>
</dbReference>
<feature type="coiled-coil region" evidence="4">
    <location>
        <begin position="476"/>
        <end position="503"/>
    </location>
</feature>
<keyword evidence="9" id="KW-1185">Reference proteome</keyword>
<dbReference type="Proteomes" id="UP000003571">
    <property type="component" value="Unassembled WGS sequence"/>
</dbReference>
<dbReference type="GO" id="GO:0004888">
    <property type="term" value="F:transmembrane signaling receptor activity"/>
    <property type="evidence" value="ECO:0007669"/>
    <property type="project" value="InterPro"/>
</dbReference>
<feature type="compositionally biased region" description="Polar residues" evidence="5">
    <location>
        <begin position="653"/>
        <end position="669"/>
    </location>
</feature>
<dbReference type="PROSITE" id="PS50111">
    <property type="entry name" value="CHEMOTAXIS_TRANSDUC_2"/>
    <property type="match status" value="1"/>
</dbReference>
<keyword evidence="6" id="KW-0812">Transmembrane</keyword>
<dbReference type="PANTHER" id="PTHR32089:SF112">
    <property type="entry name" value="LYSOZYME-LIKE PROTEIN-RELATED"/>
    <property type="match status" value="1"/>
</dbReference>
<dbReference type="InterPro" id="IPR004090">
    <property type="entry name" value="Chemotax_Me-accpt_rcpt"/>
</dbReference>
<dbReference type="GO" id="GO:0006935">
    <property type="term" value="P:chemotaxis"/>
    <property type="evidence" value="ECO:0007669"/>
    <property type="project" value="InterPro"/>
</dbReference>
<feature type="domain" description="Methyl-accepting transducer" evidence="7">
    <location>
        <begin position="402"/>
        <end position="624"/>
    </location>
</feature>
<dbReference type="Pfam" id="PF00015">
    <property type="entry name" value="MCPsignal"/>
    <property type="match status" value="1"/>
</dbReference>
<comment type="caution">
    <text evidence="8">The sequence shown here is derived from an EMBL/GenBank/DDBJ whole genome shotgun (WGS) entry which is preliminary data.</text>
</comment>
<dbReference type="eggNOG" id="COG0840">
    <property type="taxonomic scope" value="Bacteria"/>
</dbReference>
<organism evidence="8 9">
    <name type="scientific">Treponema saccharophilum DSM 2985</name>
    <dbReference type="NCBI Taxonomy" id="907348"/>
    <lineage>
        <taxon>Bacteria</taxon>
        <taxon>Pseudomonadati</taxon>
        <taxon>Spirochaetota</taxon>
        <taxon>Spirochaetia</taxon>
        <taxon>Spirochaetales</taxon>
        <taxon>Treponemataceae</taxon>
        <taxon>Treponema</taxon>
    </lineage>
</organism>
<dbReference type="GO" id="GO:0007165">
    <property type="term" value="P:signal transduction"/>
    <property type="evidence" value="ECO:0007669"/>
    <property type="project" value="UniProtKB-KW"/>
</dbReference>
<gene>
    <name evidence="8" type="ORF">TresaDRAFT_0843</name>
</gene>
<proteinExistence type="inferred from homology"/>
<evidence type="ECO:0000256" key="1">
    <source>
        <dbReference type="ARBA" id="ARBA00023224"/>
    </source>
</evidence>
<evidence type="ECO:0000313" key="9">
    <source>
        <dbReference type="Proteomes" id="UP000003571"/>
    </source>
</evidence>
<feature type="transmembrane region" description="Helical" evidence="6">
    <location>
        <begin position="276"/>
        <end position="301"/>
    </location>
</feature>
<evidence type="ECO:0000313" key="8">
    <source>
        <dbReference type="EMBL" id="EIC01018.1"/>
    </source>
</evidence>
<accession>H7EMV4</accession>
<dbReference type="EMBL" id="AGRW01000052">
    <property type="protein sequence ID" value="EIC01018.1"/>
    <property type="molecule type" value="Genomic_DNA"/>
</dbReference>
<evidence type="ECO:0000256" key="4">
    <source>
        <dbReference type="SAM" id="Coils"/>
    </source>
</evidence>
<dbReference type="RefSeq" id="WP_002705736.1">
    <property type="nucleotide sequence ID" value="NZ_AGRW01000052.1"/>
</dbReference>
<keyword evidence="6" id="KW-1133">Transmembrane helix</keyword>
<dbReference type="PRINTS" id="PR00260">
    <property type="entry name" value="CHEMTRNSDUCR"/>
</dbReference>
<keyword evidence="4" id="KW-0175">Coiled coil</keyword>
<dbReference type="GO" id="GO:0016020">
    <property type="term" value="C:membrane"/>
    <property type="evidence" value="ECO:0007669"/>
    <property type="project" value="InterPro"/>
</dbReference>
<sequence>MPKMRKVFAGIALGILVLVCDIFIVNKISQYMFRIDANARMELAARLRCTEFEMRMSEQLTIVRQLVKTRSVKEYLKDPDDPMLKMNAFLDFESFRDSFSSHSIYWTSDVDKVFWNDMKPQYVVDPSLPSEYWYNMTLYKTDEYNFNINYNQQINVVNLWVNAVVRDNGVPIGMVGTGIELSSMLKSMVDGLDSDIEIYLYNNELEITGSRDTSIIEKKIPIVERMPHLKGIDPLPSSLTISSARDGEYLIMPLDLVKWHLVLKVPYDNASFRKFAALPFLISLAIIAVFILLSVTILSIIGQLRILKGAVADLSSGNADLTKRVVMRRRSVFRVFDELVAEVNRFLEKFQGITSEIKDSESKLRVVGRDMNGAADNVGRAISEIIGSINDVGASMSSQESSVRSAAGAVDDVAGNIDRLDKMIMAQAEQVSSASSSVEEMVGNIRSVNSTVDAMADSFGELESRSLDGQSKQHAVNEKISQIEEMSRMLQEANSAIASIASQTNLLAMNAAIEAAHAGDAGKGFAVVSDEIRKLSETSSTQSKTIGEQLRSIQSSIAEVVSASQDSSGAFTAVTDEIKHTNELVQQIKAAMVEQTEGSQQVIDMLARMKDSTIDVTSAARDMADRNKKILRNMDDLQDSSRIMKESMDKMSSGASRVSESGNELSEISSRMRESIADIGNQMSQFTV</sequence>
<evidence type="ECO:0000259" key="7">
    <source>
        <dbReference type="PROSITE" id="PS50111"/>
    </source>
</evidence>
<comment type="similarity">
    <text evidence="2">Belongs to the methyl-accepting chemotaxis (MCP) protein family.</text>
</comment>